<keyword evidence="3" id="KW-1185">Reference proteome</keyword>
<dbReference type="eggNOG" id="ENOG502R2QW">
    <property type="taxonomic scope" value="Eukaryota"/>
</dbReference>
<evidence type="ECO:0000313" key="2">
    <source>
        <dbReference type="EnsemblPlants" id="LPERR01G10450.1"/>
    </source>
</evidence>
<dbReference type="Proteomes" id="UP000032180">
    <property type="component" value="Chromosome 1"/>
</dbReference>
<feature type="region of interest" description="Disordered" evidence="1">
    <location>
        <begin position="1"/>
        <end position="193"/>
    </location>
</feature>
<name>A0A0D9UZL9_9ORYZ</name>
<feature type="compositionally biased region" description="Basic and acidic residues" evidence="1">
    <location>
        <begin position="73"/>
        <end position="90"/>
    </location>
</feature>
<dbReference type="HOGENOM" id="CLU_071712_0_0_1"/>
<accession>A0A0D9UZL9</accession>
<dbReference type="EnsemblPlants" id="LPERR01G10450.1">
    <property type="protein sequence ID" value="LPERR01G10450.1"/>
    <property type="gene ID" value="LPERR01G10450"/>
</dbReference>
<reference evidence="2" key="3">
    <citation type="submission" date="2015-04" db="UniProtKB">
        <authorList>
            <consortium name="EnsemblPlants"/>
        </authorList>
    </citation>
    <scope>IDENTIFICATION</scope>
</reference>
<feature type="region of interest" description="Disordered" evidence="1">
    <location>
        <begin position="208"/>
        <end position="230"/>
    </location>
</feature>
<sequence>MASMQKSREERAEETARRAADELHAARQHDPSPAAHGGGMLGTVQESARSLLGAVRDKVSAPSSGAGGGYAADEGKGLKDAAEGAKEAARRAVAGSAPARKGETDESAWQQGEDVRRLAAEKARRRGSEHEPSMEEKGRSATENIYGSAASATEAFKQKMTMPEDVVEEKKKHGGGGERGTATAMTTGGEGGTAEEVMMRVKDADQMTGQMFNDVGMMGEEGTGDGRRRR</sequence>
<reference evidence="3" key="2">
    <citation type="submission" date="2013-12" db="EMBL/GenBank/DDBJ databases">
        <authorList>
            <person name="Yu Y."/>
            <person name="Lee S."/>
            <person name="de Baynast K."/>
            <person name="Wissotski M."/>
            <person name="Liu L."/>
            <person name="Talag J."/>
            <person name="Goicoechea J."/>
            <person name="Angelova A."/>
            <person name="Jetty R."/>
            <person name="Kudrna D."/>
            <person name="Golser W."/>
            <person name="Rivera L."/>
            <person name="Zhang J."/>
            <person name="Wing R."/>
        </authorList>
    </citation>
    <scope>NUCLEOTIDE SEQUENCE</scope>
</reference>
<reference evidence="2 3" key="1">
    <citation type="submission" date="2012-08" db="EMBL/GenBank/DDBJ databases">
        <title>Oryza genome evolution.</title>
        <authorList>
            <person name="Wing R.A."/>
        </authorList>
    </citation>
    <scope>NUCLEOTIDE SEQUENCE</scope>
</reference>
<feature type="compositionally biased region" description="Basic and acidic residues" evidence="1">
    <location>
        <begin position="113"/>
        <end position="140"/>
    </location>
</feature>
<proteinExistence type="predicted"/>
<dbReference type="STRING" id="77586.A0A0D9UZL9"/>
<evidence type="ECO:0000313" key="3">
    <source>
        <dbReference type="Proteomes" id="UP000032180"/>
    </source>
</evidence>
<dbReference type="Gramene" id="LPERR01G10450.1">
    <property type="protein sequence ID" value="LPERR01G10450.1"/>
    <property type="gene ID" value="LPERR01G10450"/>
</dbReference>
<protein>
    <submittedName>
        <fullName evidence="2">Uncharacterized protein</fullName>
    </submittedName>
</protein>
<feature type="compositionally biased region" description="Basic and acidic residues" evidence="1">
    <location>
        <begin position="1"/>
        <end position="30"/>
    </location>
</feature>
<dbReference type="AlphaFoldDB" id="A0A0D9UZL9"/>
<organism evidence="2 3">
    <name type="scientific">Leersia perrieri</name>
    <dbReference type="NCBI Taxonomy" id="77586"/>
    <lineage>
        <taxon>Eukaryota</taxon>
        <taxon>Viridiplantae</taxon>
        <taxon>Streptophyta</taxon>
        <taxon>Embryophyta</taxon>
        <taxon>Tracheophyta</taxon>
        <taxon>Spermatophyta</taxon>
        <taxon>Magnoliopsida</taxon>
        <taxon>Liliopsida</taxon>
        <taxon>Poales</taxon>
        <taxon>Poaceae</taxon>
        <taxon>BOP clade</taxon>
        <taxon>Oryzoideae</taxon>
        <taxon>Oryzeae</taxon>
        <taxon>Oryzinae</taxon>
        <taxon>Leersia</taxon>
    </lineage>
</organism>
<evidence type="ECO:0000256" key="1">
    <source>
        <dbReference type="SAM" id="MobiDB-lite"/>
    </source>
</evidence>